<evidence type="ECO:0000313" key="7">
    <source>
        <dbReference type="Proteomes" id="UP001153148"/>
    </source>
</evidence>
<evidence type="ECO:0000313" key="6">
    <source>
        <dbReference type="EMBL" id="CAG2053937.1"/>
    </source>
</evidence>
<accession>A0ABN7NF91</accession>
<keyword evidence="4" id="KW-0539">Nucleus</keyword>
<dbReference type="Proteomes" id="UP001153148">
    <property type="component" value="Unassembled WGS sequence"/>
</dbReference>
<dbReference type="Gene3D" id="3.40.50.300">
    <property type="entry name" value="P-loop containing nucleotide triphosphate hydrolases"/>
    <property type="match status" value="1"/>
</dbReference>
<dbReference type="PROSITE" id="PS51192">
    <property type="entry name" value="HELICASE_ATP_BIND_1"/>
    <property type="match status" value="1"/>
</dbReference>
<dbReference type="InterPro" id="IPR011545">
    <property type="entry name" value="DEAD/DEAH_box_helicase_dom"/>
</dbReference>
<protein>
    <recommendedName>
        <fullName evidence="5">Helicase ATP-binding domain-containing protein</fullName>
    </recommendedName>
</protein>
<evidence type="ECO:0000256" key="4">
    <source>
        <dbReference type="ARBA" id="ARBA00023242"/>
    </source>
</evidence>
<organism evidence="6 7">
    <name type="scientific">Timema podura</name>
    <name type="common">Walking stick</name>
    <dbReference type="NCBI Taxonomy" id="61482"/>
    <lineage>
        <taxon>Eukaryota</taxon>
        <taxon>Metazoa</taxon>
        <taxon>Ecdysozoa</taxon>
        <taxon>Arthropoda</taxon>
        <taxon>Hexapoda</taxon>
        <taxon>Insecta</taxon>
        <taxon>Pterygota</taxon>
        <taxon>Neoptera</taxon>
        <taxon>Polyneoptera</taxon>
        <taxon>Phasmatodea</taxon>
        <taxon>Timematodea</taxon>
        <taxon>Timematoidea</taxon>
        <taxon>Timematidae</taxon>
        <taxon>Timema</taxon>
    </lineage>
</organism>
<proteinExistence type="inferred from homology"/>
<dbReference type="Pfam" id="PF00270">
    <property type="entry name" value="DEAD"/>
    <property type="match status" value="1"/>
</dbReference>
<dbReference type="InterPro" id="IPR027417">
    <property type="entry name" value="P-loop_NTPase"/>
</dbReference>
<feature type="domain" description="Helicase ATP-binding" evidence="5">
    <location>
        <begin position="21"/>
        <end position="200"/>
    </location>
</feature>
<evidence type="ECO:0000256" key="1">
    <source>
        <dbReference type="ARBA" id="ARBA00005446"/>
    </source>
</evidence>
<dbReference type="SUPFAM" id="SSF52540">
    <property type="entry name" value="P-loop containing nucleoside triphosphate hydrolases"/>
    <property type="match status" value="1"/>
</dbReference>
<keyword evidence="2" id="KW-0238">DNA-binding</keyword>
<comment type="caution">
    <text evidence="6">The sequence shown here is derived from an EMBL/GenBank/DDBJ whole genome shotgun (WGS) entry which is preliminary data.</text>
</comment>
<reference evidence="6" key="1">
    <citation type="submission" date="2021-03" db="EMBL/GenBank/DDBJ databases">
        <authorList>
            <person name="Tran Van P."/>
        </authorList>
    </citation>
    <scope>NUCLEOTIDE SEQUENCE</scope>
</reference>
<comment type="similarity">
    <text evidence="1">Belongs to the helicase family. RecQ subfamily.</text>
</comment>
<evidence type="ECO:0000259" key="5">
    <source>
        <dbReference type="PROSITE" id="PS51192"/>
    </source>
</evidence>
<dbReference type="PANTHER" id="PTHR13710:SF153">
    <property type="entry name" value="RECQ-LIKE DNA HELICASE BLM"/>
    <property type="match status" value="1"/>
</dbReference>
<dbReference type="InterPro" id="IPR014001">
    <property type="entry name" value="Helicase_ATP-bd"/>
</dbReference>
<evidence type="ECO:0000256" key="2">
    <source>
        <dbReference type="ARBA" id="ARBA00023125"/>
    </source>
</evidence>
<sequence>MPVFRQRFGLHTFRPNQLQAINAALLDHDCFVLMPTGGGKSLCYQLPALLVPGVTIVISPLKSLILDQVQKLSSLDIPAAHLSGEANQSSVHAIYIELVKREPDSSQEVFHVQNNLMVTYVVHAGIKLLYVTPEKLSASNKLLEALTSLYKREKLARPDYKKLCVLRSKFPKVPTMALTATATPRVRIDILHQLGMKDPKW</sequence>
<evidence type="ECO:0000256" key="3">
    <source>
        <dbReference type="ARBA" id="ARBA00023235"/>
    </source>
</evidence>
<name>A0ABN7NF91_TIMPD</name>
<dbReference type="SMART" id="SM00487">
    <property type="entry name" value="DEXDc"/>
    <property type="match status" value="1"/>
</dbReference>
<dbReference type="PANTHER" id="PTHR13710">
    <property type="entry name" value="DNA HELICASE RECQ FAMILY MEMBER"/>
    <property type="match status" value="1"/>
</dbReference>
<keyword evidence="3" id="KW-0413">Isomerase</keyword>
<gene>
    <name evidence="6" type="ORF">TPAB3V08_LOCUS981</name>
</gene>
<keyword evidence="7" id="KW-1185">Reference proteome</keyword>
<dbReference type="EMBL" id="CAJPIN010000818">
    <property type="protein sequence ID" value="CAG2053937.1"/>
    <property type="molecule type" value="Genomic_DNA"/>
</dbReference>